<dbReference type="AlphaFoldDB" id="A0A267GFH8"/>
<keyword evidence="3" id="KW-1185">Reference proteome</keyword>
<evidence type="ECO:0008006" key="4">
    <source>
        <dbReference type="Google" id="ProtNLM"/>
    </source>
</evidence>
<dbReference type="EMBL" id="NIVC01000362">
    <property type="protein sequence ID" value="PAA84803.1"/>
    <property type="molecule type" value="Genomic_DNA"/>
</dbReference>
<gene>
    <name evidence="2" type="ORF">BOX15_Mlig020924g14</name>
</gene>
<accession>A0A267GFH8</accession>
<feature type="compositionally biased region" description="Acidic residues" evidence="1">
    <location>
        <begin position="91"/>
        <end position="100"/>
    </location>
</feature>
<sequence length="100" mass="10971">AVDMSAYDEYNYDAERYLGGKGGKGRSKRAAAEHKLVPSNGNRQDRIAVEKLRNNRLNSMAKNLHPGPKTVADAVRRKSSATNNNDGNNAAEEDIDVDKI</sequence>
<comment type="caution">
    <text evidence="2">The sequence shown here is derived from an EMBL/GenBank/DDBJ whole genome shotgun (WGS) entry which is preliminary data.</text>
</comment>
<protein>
    <recommendedName>
        <fullName evidence="4">Nuclear protein 1</fullName>
    </recommendedName>
</protein>
<dbReference type="InterPro" id="IPR018792">
    <property type="entry name" value="NUPR1-like"/>
</dbReference>
<feature type="region of interest" description="Disordered" evidence="1">
    <location>
        <begin position="57"/>
        <end position="100"/>
    </location>
</feature>
<organism evidence="2 3">
    <name type="scientific">Macrostomum lignano</name>
    <dbReference type="NCBI Taxonomy" id="282301"/>
    <lineage>
        <taxon>Eukaryota</taxon>
        <taxon>Metazoa</taxon>
        <taxon>Spiralia</taxon>
        <taxon>Lophotrochozoa</taxon>
        <taxon>Platyhelminthes</taxon>
        <taxon>Rhabditophora</taxon>
        <taxon>Macrostomorpha</taxon>
        <taxon>Macrostomida</taxon>
        <taxon>Macrostomidae</taxon>
        <taxon>Macrostomum</taxon>
    </lineage>
</organism>
<feature type="region of interest" description="Disordered" evidence="1">
    <location>
        <begin position="16"/>
        <end position="43"/>
    </location>
</feature>
<dbReference type="Pfam" id="PF10195">
    <property type="entry name" value="Phospho_p8"/>
    <property type="match status" value="1"/>
</dbReference>
<name>A0A267GFH8_9PLAT</name>
<dbReference type="OrthoDB" id="10030453at2759"/>
<evidence type="ECO:0000256" key="1">
    <source>
        <dbReference type="SAM" id="MobiDB-lite"/>
    </source>
</evidence>
<evidence type="ECO:0000313" key="3">
    <source>
        <dbReference type="Proteomes" id="UP000215902"/>
    </source>
</evidence>
<reference evidence="2 3" key="1">
    <citation type="submission" date="2017-06" db="EMBL/GenBank/DDBJ databases">
        <title>A platform for efficient transgenesis in Macrostomum lignano, a flatworm model organism for stem cell research.</title>
        <authorList>
            <person name="Berezikov E."/>
        </authorList>
    </citation>
    <scope>NUCLEOTIDE SEQUENCE [LARGE SCALE GENOMIC DNA]</scope>
    <source>
        <strain evidence="2">DV1</strain>
        <tissue evidence="2">Whole organism</tissue>
    </source>
</reference>
<proteinExistence type="predicted"/>
<dbReference type="Proteomes" id="UP000215902">
    <property type="component" value="Unassembled WGS sequence"/>
</dbReference>
<evidence type="ECO:0000313" key="2">
    <source>
        <dbReference type="EMBL" id="PAA84803.1"/>
    </source>
</evidence>
<feature type="non-terminal residue" evidence="2">
    <location>
        <position position="1"/>
    </location>
</feature>